<protein>
    <submittedName>
        <fullName evidence="2">Uncharacterized protein</fullName>
    </submittedName>
</protein>
<accession>A0AAV4JAK1</accession>
<keyword evidence="3" id="KW-1185">Reference proteome</keyword>
<dbReference type="AlphaFoldDB" id="A0AAV4JAK1"/>
<dbReference type="EMBL" id="BMAT01013731">
    <property type="protein sequence ID" value="GFS19029.1"/>
    <property type="molecule type" value="Genomic_DNA"/>
</dbReference>
<comment type="caution">
    <text evidence="2">The sequence shown here is derived from an EMBL/GenBank/DDBJ whole genome shotgun (WGS) entry which is preliminary data.</text>
</comment>
<name>A0AAV4JAK1_9GAST</name>
<organism evidence="2 3">
    <name type="scientific">Elysia marginata</name>
    <dbReference type="NCBI Taxonomy" id="1093978"/>
    <lineage>
        <taxon>Eukaryota</taxon>
        <taxon>Metazoa</taxon>
        <taxon>Spiralia</taxon>
        <taxon>Lophotrochozoa</taxon>
        <taxon>Mollusca</taxon>
        <taxon>Gastropoda</taxon>
        <taxon>Heterobranchia</taxon>
        <taxon>Euthyneura</taxon>
        <taxon>Panpulmonata</taxon>
        <taxon>Sacoglossa</taxon>
        <taxon>Placobranchoidea</taxon>
        <taxon>Plakobranchidae</taxon>
        <taxon>Elysia</taxon>
    </lineage>
</organism>
<evidence type="ECO:0000313" key="2">
    <source>
        <dbReference type="EMBL" id="GFS19029.1"/>
    </source>
</evidence>
<gene>
    <name evidence="2" type="ORF">ElyMa_006863000</name>
</gene>
<feature type="compositionally biased region" description="Basic and acidic residues" evidence="1">
    <location>
        <begin position="48"/>
        <end position="58"/>
    </location>
</feature>
<feature type="compositionally biased region" description="Basic and acidic residues" evidence="1">
    <location>
        <begin position="96"/>
        <end position="107"/>
    </location>
</feature>
<evidence type="ECO:0000313" key="3">
    <source>
        <dbReference type="Proteomes" id="UP000762676"/>
    </source>
</evidence>
<feature type="region of interest" description="Disordered" evidence="1">
    <location>
        <begin position="48"/>
        <end position="107"/>
    </location>
</feature>
<evidence type="ECO:0000256" key="1">
    <source>
        <dbReference type="SAM" id="MobiDB-lite"/>
    </source>
</evidence>
<reference evidence="2 3" key="1">
    <citation type="journal article" date="2021" name="Elife">
        <title>Chloroplast acquisition without the gene transfer in kleptoplastic sea slugs, Plakobranchus ocellatus.</title>
        <authorList>
            <person name="Maeda T."/>
            <person name="Takahashi S."/>
            <person name="Yoshida T."/>
            <person name="Shimamura S."/>
            <person name="Takaki Y."/>
            <person name="Nagai Y."/>
            <person name="Toyoda A."/>
            <person name="Suzuki Y."/>
            <person name="Arimoto A."/>
            <person name="Ishii H."/>
            <person name="Satoh N."/>
            <person name="Nishiyama T."/>
            <person name="Hasebe M."/>
            <person name="Maruyama T."/>
            <person name="Minagawa J."/>
            <person name="Obokata J."/>
            <person name="Shigenobu S."/>
        </authorList>
    </citation>
    <scope>NUCLEOTIDE SEQUENCE [LARGE SCALE GENOMIC DNA]</scope>
</reference>
<feature type="compositionally biased region" description="Basic residues" evidence="1">
    <location>
        <begin position="83"/>
        <end position="95"/>
    </location>
</feature>
<dbReference type="Proteomes" id="UP000762676">
    <property type="component" value="Unassembled WGS sequence"/>
</dbReference>
<proteinExistence type="predicted"/>
<sequence>MFRTEPNALPSLLQPSPVSNQPIRQYKLLQPLPGMKLVPLVFWNARGSKEKGSETRRKDPLKHKLAAREQRPGDHCFLGLPAKPKRKKIRPKSKRLLRDRQLRGERS</sequence>